<evidence type="ECO:0000256" key="2">
    <source>
        <dbReference type="SAM" id="MobiDB-lite"/>
    </source>
</evidence>
<dbReference type="EMBL" id="JACGWX010000004">
    <property type="protein sequence ID" value="MBA8848081.1"/>
    <property type="molecule type" value="Genomic_DNA"/>
</dbReference>
<accession>A0A839E6K9</accession>
<dbReference type="GO" id="GO:0016746">
    <property type="term" value="F:acyltransferase activity"/>
    <property type="evidence" value="ECO:0007669"/>
    <property type="project" value="InterPro"/>
</dbReference>
<dbReference type="InterPro" id="IPR024412">
    <property type="entry name" value="Lsr2_dim_dom"/>
</dbReference>
<keyword evidence="6" id="KW-1185">Reference proteome</keyword>
<dbReference type="Gene3D" id="3.30.60.230">
    <property type="entry name" value="Lsr2, dimerization domain"/>
    <property type="match status" value="1"/>
</dbReference>
<evidence type="ECO:0008006" key="7">
    <source>
        <dbReference type="Google" id="ProtNLM"/>
    </source>
</evidence>
<feature type="compositionally biased region" description="Low complexity" evidence="2">
    <location>
        <begin position="62"/>
        <end position="72"/>
    </location>
</feature>
<protein>
    <recommendedName>
        <fullName evidence="7">Lsr2 protein</fullName>
    </recommendedName>
</protein>
<name>A0A839E6K9_9MICO</name>
<sequence>MKRITTELVDDLDGGIIGQGDGGTVSFGLDGKHYEIDLTNANAEQLRSALSPFIAKARSASSARAAAPATKAPGRKRASAGSSAETQAIREWAQANGYPVGDRGRIAAEIREAYAAAK</sequence>
<dbReference type="InterPro" id="IPR036625">
    <property type="entry name" value="E3-bd_dom_sf"/>
</dbReference>
<dbReference type="InterPro" id="IPR055370">
    <property type="entry name" value="Lsr2_DNA-bd"/>
</dbReference>
<reference evidence="5 6" key="1">
    <citation type="submission" date="2020-07" db="EMBL/GenBank/DDBJ databases">
        <title>Sequencing the genomes of 1000 actinobacteria strains.</title>
        <authorList>
            <person name="Klenk H.-P."/>
        </authorList>
    </citation>
    <scope>NUCLEOTIDE SEQUENCE [LARGE SCALE GENOMIC DNA]</scope>
    <source>
        <strain evidence="5 6">DSM 19663</strain>
    </source>
</reference>
<evidence type="ECO:0000259" key="4">
    <source>
        <dbReference type="Pfam" id="PF23359"/>
    </source>
</evidence>
<comment type="caution">
    <text evidence="5">The sequence shown here is derived from an EMBL/GenBank/DDBJ whole genome shotgun (WGS) entry which is preliminary data.</text>
</comment>
<keyword evidence="1" id="KW-0238">DNA-binding</keyword>
<dbReference type="Proteomes" id="UP000585905">
    <property type="component" value="Unassembled WGS sequence"/>
</dbReference>
<dbReference type="Pfam" id="PF23359">
    <property type="entry name" value="Lsr2_DNA-bd"/>
    <property type="match status" value="1"/>
</dbReference>
<gene>
    <name evidence="5" type="ORF">FHX53_001680</name>
</gene>
<dbReference type="GO" id="GO:0003677">
    <property type="term" value="F:DNA binding"/>
    <property type="evidence" value="ECO:0007669"/>
    <property type="project" value="UniProtKB-KW"/>
</dbReference>
<dbReference type="Pfam" id="PF11774">
    <property type="entry name" value="Lsr2"/>
    <property type="match status" value="1"/>
</dbReference>
<evidence type="ECO:0000259" key="3">
    <source>
        <dbReference type="Pfam" id="PF11774"/>
    </source>
</evidence>
<feature type="domain" description="Lsr2 DNA-binding" evidence="4">
    <location>
        <begin position="82"/>
        <end position="117"/>
    </location>
</feature>
<organism evidence="5 6">
    <name type="scientific">Microcella alkalica</name>
    <dbReference type="NCBI Taxonomy" id="355930"/>
    <lineage>
        <taxon>Bacteria</taxon>
        <taxon>Bacillati</taxon>
        <taxon>Actinomycetota</taxon>
        <taxon>Actinomycetes</taxon>
        <taxon>Micrococcales</taxon>
        <taxon>Microbacteriaceae</taxon>
        <taxon>Microcella</taxon>
    </lineage>
</organism>
<evidence type="ECO:0000313" key="6">
    <source>
        <dbReference type="Proteomes" id="UP000585905"/>
    </source>
</evidence>
<evidence type="ECO:0000256" key="1">
    <source>
        <dbReference type="ARBA" id="ARBA00023125"/>
    </source>
</evidence>
<feature type="region of interest" description="Disordered" evidence="2">
    <location>
        <begin position="62"/>
        <end position="86"/>
    </location>
</feature>
<dbReference type="Gene3D" id="4.10.320.10">
    <property type="entry name" value="E3-binding domain"/>
    <property type="match status" value="1"/>
</dbReference>
<evidence type="ECO:0000313" key="5">
    <source>
        <dbReference type="EMBL" id="MBA8848081.1"/>
    </source>
</evidence>
<proteinExistence type="predicted"/>
<dbReference type="InterPro" id="IPR042261">
    <property type="entry name" value="Lsr2-like_dimerization"/>
</dbReference>
<dbReference type="AlphaFoldDB" id="A0A839E6K9"/>
<dbReference type="RefSeq" id="WP_182490905.1">
    <property type="nucleotide sequence ID" value="NZ_BAAAOV010000035.1"/>
</dbReference>
<feature type="domain" description="Lsr2 dimerization" evidence="3">
    <location>
        <begin position="2"/>
        <end position="60"/>
    </location>
</feature>